<evidence type="ECO:0000256" key="1">
    <source>
        <dbReference type="SAM" id="Phobius"/>
    </source>
</evidence>
<organism evidence="3">
    <name type="scientific">Desulfobacca acetoxidans</name>
    <dbReference type="NCBI Taxonomy" id="60893"/>
    <lineage>
        <taxon>Bacteria</taxon>
        <taxon>Pseudomonadati</taxon>
        <taxon>Thermodesulfobacteriota</taxon>
        <taxon>Desulfobaccia</taxon>
        <taxon>Desulfobaccales</taxon>
        <taxon>Desulfobaccaceae</taxon>
        <taxon>Desulfobacca</taxon>
    </lineage>
</organism>
<keyword evidence="3" id="KW-0406">Ion transport</keyword>
<feature type="transmembrane region" description="Helical" evidence="1">
    <location>
        <begin position="70"/>
        <end position="86"/>
    </location>
</feature>
<dbReference type="Gene3D" id="1.10.287.70">
    <property type="match status" value="1"/>
</dbReference>
<keyword evidence="1" id="KW-1133">Transmembrane helix</keyword>
<sequence length="235" mass="26611">MSQEHRSLIARLRESHSQQRYMFLFGGLLLLLVIAPIFQKSNIYREILAGITSIILLTGIYSVLQESRKLFIAGLFLAALNFATLWREYAVRTITAAMVHYVGLIIFFLFIIIIILRHISKETSINRNVIYGAVTVYLLIAFAWGLLFATVFLVDRQAFVHVVTEPTASFSPVPFWYLSFMTITTMGYNDIAPASDLAKSLAMIEAVVGQLYLVLQVSLLVGLRVSEVSRLRERK</sequence>
<dbReference type="SUPFAM" id="SSF81324">
    <property type="entry name" value="Voltage-gated potassium channels"/>
    <property type="match status" value="1"/>
</dbReference>
<evidence type="ECO:0000313" key="3">
    <source>
        <dbReference type="EMBL" id="HGF35570.1"/>
    </source>
</evidence>
<feature type="transmembrane region" description="Helical" evidence="1">
    <location>
        <begin position="128"/>
        <end position="154"/>
    </location>
</feature>
<dbReference type="GO" id="GO:0034220">
    <property type="term" value="P:monoatomic ion transmembrane transport"/>
    <property type="evidence" value="ECO:0007669"/>
    <property type="project" value="UniProtKB-KW"/>
</dbReference>
<reference evidence="3" key="1">
    <citation type="journal article" date="2020" name="mSystems">
        <title>Genome- and Community-Level Interaction Insights into Carbon Utilization and Element Cycling Functions of Hydrothermarchaeota in Hydrothermal Sediment.</title>
        <authorList>
            <person name="Zhou Z."/>
            <person name="Liu Y."/>
            <person name="Xu W."/>
            <person name="Pan J."/>
            <person name="Luo Z.H."/>
            <person name="Li M."/>
        </authorList>
    </citation>
    <scope>NUCLEOTIDE SEQUENCE [LARGE SCALE GENOMIC DNA]</scope>
    <source>
        <strain evidence="3">SpSt-897</strain>
    </source>
</reference>
<feature type="transmembrane region" description="Helical" evidence="1">
    <location>
        <begin position="44"/>
        <end position="63"/>
    </location>
</feature>
<gene>
    <name evidence="3" type="ORF">ENW96_14520</name>
</gene>
<name>A0A7C3ZAI7_9BACT</name>
<dbReference type="InterPro" id="IPR013099">
    <property type="entry name" value="K_chnl_dom"/>
</dbReference>
<feature type="transmembrane region" description="Helical" evidence="1">
    <location>
        <begin position="21"/>
        <end position="38"/>
    </location>
</feature>
<evidence type="ECO:0000259" key="2">
    <source>
        <dbReference type="Pfam" id="PF07885"/>
    </source>
</evidence>
<keyword evidence="1" id="KW-0472">Membrane</keyword>
<feature type="domain" description="Potassium channel" evidence="2">
    <location>
        <begin position="151"/>
        <end position="220"/>
    </location>
</feature>
<keyword evidence="1" id="KW-0812">Transmembrane</keyword>
<feature type="transmembrane region" description="Helical" evidence="1">
    <location>
        <begin position="98"/>
        <end position="116"/>
    </location>
</feature>
<dbReference type="AlphaFoldDB" id="A0A7C3ZAI7"/>
<dbReference type="Pfam" id="PF07885">
    <property type="entry name" value="Ion_trans_2"/>
    <property type="match status" value="1"/>
</dbReference>
<dbReference type="EMBL" id="DTMF01000347">
    <property type="protein sequence ID" value="HGF35570.1"/>
    <property type="molecule type" value="Genomic_DNA"/>
</dbReference>
<keyword evidence="3" id="KW-0813">Transport</keyword>
<comment type="caution">
    <text evidence="3">The sequence shown here is derived from an EMBL/GenBank/DDBJ whole genome shotgun (WGS) entry which is preliminary data.</text>
</comment>
<feature type="transmembrane region" description="Helical" evidence="1">
    <location>
        <begin position="203"/>
        <end position="225"/>
    </location>
</feature>
<protein>
    <submittedName>
        <fullName evidence="3">Two pore domain potassium channel family protein</fullName>
    </submittedName>
</protein>
<proteinExistence type="predicted"/>
<accession>A0A7C3ZAI7</accession>
<keyword evidence="3" id="KW-0407">Ion channel</keyword>